<evidence type="ECO:0000313" key="2">
    <source>
        <dbReference type="Proteomes" id="UP000184612"/>
    </source>
</evidence>
<dbReference type="EMBL" id="FRFD01000014">
    <property type="protein sequence ID" value="SHO53686.1"/>
    <property type="molecule type" value="Genomic_DNA"/>
</dbReference>
<sequence length="251" mass="29412">MIDELKIYRGDDLAVSKNIVLHQPTLNEICDYGEKEYFHMVSTLTSVGADLKWQLDNIGIDYTKIDDFELFYKLFIKMFTVRQTSIIFGDTLDFTKFELCTNTLNNELCLVQQIYSEEEESENIVIDKFTYSVITDYLRKIHGFKTNEQLPANESTKRILIEDDRDAYLLNKNKEHHSYLLNLISAMINSEGFKYDHTKVWNMKINAFMDSIKRISKIKNADLLLQSGYSGYGINLKEIDQKQLDWYGELN</sequence>
<dbReference type="AlphaFoldDB" id="A0A1M7YMB9"/>
<proteinExistence type="predicted"/>
<keyword evidence="2" id="KW-1185">Reference proteome</keyword>
<gene>
    <name evidence="1" type="ORF">SAMN02745217_04234</name>
</gene>
<reference evidence="1 2" key="1">
    <citation type="submission" date="2016-12" db="EMBL/GenBank/DDBJ databases">
        <authorList>
            <person name="Song W.-J."/>
            <person name="Kurnit D.M."/>
        </authorList>
    </citation>
    <scope>NUCLEOTIDE SEQUENCE [LARGE SCALE GENOMIC DNA]</scope>
    <source>
        <strain evidence="1 2">DSM 12503</strain>
    </source>
</reference>
<name>A0A1M7YMB9_9FIRM</name>
<dbReference type="STRING" id="1121345.SAMN02745217_04234"/>
<protein>
    <submittedName>
        <fullName evidence="1">Uncharacterized protein</fullName>
    </submittedName>
</protein>
<dbReference type="Proteomes" id="UP000184612">
    <property type="component" value="Unassembled WGS sequence"/>
</dbReference>
<evidence type="ECO:0000313" key="1">
    <source>
        <dbReference type="EMBL" id="SHO53686.1"/>
    </source>
</evidence>
<organism evidence="1 2">
    <name type="scientific">Anaerocolumna xylanovorans DSM 12503</name>
    <dbReference type="NCBI Taxonomy" id="1121345"/>
    <lineage>
        <taxon>Bacteria</taxon>
        <taxon>Bacillati</taxon>
        <taxon>Bacillota</taxon>
        <taxon>Clostridia</taxon>
        <taxon>Lachnospirales</taxon>
        <taxon>Lachnospiraceae</taxon>
        <taxon>Anaerocolumna</taxon>
    </lineage>
</organism>
<accession>A0A1M7YMB9</accession>